<sequence length="66" mass="7065">MGGLNSEQAKGLSNFFFDVAKGLVLGGIGFYVISPFQIKYITVISSGMLAYGCIKMALTLLEGVRE</sequence>
<evidence type="ECO:0000313" key="2">
    <source>
        <dbReference type="EMBL" id="PIP57626.1"/>
    </source>
</evidence>
<keyword evidence="1" id="KW-0812">Transmembrane</keyword>
<proteinExistence type="predicted"/>
<name>A0A2H0BIV9_9BACT</name>
<keyword evidence="1" id="KW-0472">Membrane</keyword>
<feature type="transmembrane region" description="Helical" evidence="1">
    <location>
        <begin position="12"/>
        <end position="34"/>
    </location>
</feature>
<evidence type="ECO:0000313" key="3">
    <source>
        <dbReference type="Proteomes" id="UP000229847"/>
    </source>
</evidence>
<evidence type="ECO:0000256" key="1">
    <source>
        <dbReference type="SAM" id="Phobius"/>
    </source>
</evidence>
<accession>A0A2H0BIV9</accession>
<gene>
    <name evidence="2" type="ORF">COX03_02090</name>
</gene>
<reference evidence="2 3" key="1">
    <citation type="submission" date="2017-09" db="EMBL/GenBank/DDBJ databases">
        <title>Depth-based differentiation of microbial function through sediment-hosted aquifers and enrichment of novel symbionts in the deep terrestrial subsurface.</title>
        <authorList>
            <person name="Probst A.J."/>
            <person name="Ladd B."/>
            <person name="Jarett J.K."/>
            <person name="Geller-Mcgrath D.E."/>
            <person name="Sieber C.M."/>
            <person name="Emerson J.B."/>
            <person name="Anantharaman K."/>
            <person name="Thomas B.C."/>
            <person name="Malmstrom R."/>
            <person name="Stieglmeier M."/>
            <person name="Klingl A."/>
            <person name="Woyke T."/>
            <person name="Ryan C.M."/>
            <person name="Banfield J.F."/>
        </authorList>
    </citation>
    <scope>NUCLEOTIDE SEQUENCE [LARGE SCALE GENOMIC DNA]</scope>
    <source>
        <strain evidence="2">CG22_combo_CG10-13_8_21_14_all_39_10</strain>
    </source>
</reference>
<comment type="caution">
    <text evidence="2">The sequence shown here is derived from an EMBL/GenBank/DDBJ whole genome shotgun (WGS) entry which is preliminary data.</text>
</comment>
<protein>
    <submittedName>
        <fullName evidence="2">Uncharacterized protein</fullName>
    </submittedName>
</protein>
<keyword evidence="1" id="KW-1133">Transmembrane helix</keyword>
<organism evidence="2 3">
    <name type="scientific">Candidatus Woesebacteria bacterium CG22_combo_CG10-13_8_21_14_all_39_10</name>
    <dbReference type="NCBI Taxonomy" id="1975059"/>
    <lineage>
        <taxon>Bacteria</taxon>
        <taxon>Candidatus Woeseibacteriota</taxon>
    </lineage>
</organism>
<dbReference type="Proteomes" id="UP000229847">
    <property type="component" value="Unassembled WGS sequence"/>
</dbReference>
<feature type="transmembrane region" description="Helical" evidence="1">
    <location>
        <begin position="40"/>
        <end position="61"/>
    </location>
</feature>
<dbReference type="EMBL" id="PCSW01000063">
    <property type="protein sequence ID" value="PIP57626.1"/>
    <property type="molecule type" value="Genomic_DNA"/>
</dbReference>
<dbReference type="AlphaFoldDB" id="A0A2H0BIV9"/>